<dbReference type="Pfam" id="PF04397">
    <property type="entry name" value="LytTR"/>
    <property type="match status" value="1"/>
</dbReference>
<feature type="domain" description="Response regulatory" evidence="2">
    <location>
        <begin position="4"/>
        <end position="117"/>
    </location>
</feature>
<sequence length="251" mass="28520">MSIKAIIVDDEANNIENLQLIIKAYCPEVDVIATAQNADEGLTMIQRYQPDLLFLDIQMPQRSGFDLLAAIPQIDFEIIFITAYDKYGIRAIKFSALDYLLKPINIDEFKAAVLKARKKIESKKHNLSIENLLHYIKAGNTAIPKIALPTLKEIMYVKVTDIVRCEASNSYTLFYLQNGEQVLVCKTLREFADLLKPYNFIRSHQSHLVNINFIKSYLSEDGGTLLLINAQKVPISRQNRETVKSALNNIV</sequence>
<dbReference type="InterPro" id="IPR046947">
    <property type="entry name" value="LytR-like"/>
</dbReference>
<dbReference type="PANTHER" id="PTHR37299:SF1">
    <property type="entry name" value="STAGE 0 SPORULATION PROTEIN A HOMOLOG"/>
    <property type="match status" value="1"/>
</dbReference>
<dbReference type="EMBL" id="JBHUPD010000004">
    <property type="protein sequence ID" value="MFD2874268.1"/>
    <property type="molecule type" value="Genomic_DNA"/>
</dbReference>
<evidence type="ECO:0000256" key="1">
    <source>
        <dbReference type="PROSITE-ProRule" id="PRU00169"/>
    </source>
</evidence>
<proteinExistence type="predicted"/>
<evidence type="ECO:0000313" key="4">
    <source>
        <dbReference type="EMBL" id="MFD2874268.1"/>
    </source>
</evidence>
<dbReference type="Gene3D" id="2.40.50.1020">
    <property type="entry name" value="LytTr DNA-binding domain"/>
    <property type="match status" value="1"/>
</dbReference>
<keyword evidence="1" id="KW-0597">Phosphoprotein</keyword>
<protein>
    <submittedName>
        <fullName evidence="4">LytR/AlgR family response regulator transcription factor</fullName>
    </submittedName>
</protein>
<accession>A0ABW5YG45</accession>
<dbReference type="PANTHER" id="PTHR37299">
    <property type="entry name" value="TRANSCRIPTIONAL REGULATOR-RELATED"/>
    <property type="match status" value="1"/>
</dbReference>
<dbReference type="Pfam" id="PF00072">
    <property type="entry name" value="Response_reg"/>
    <property type="match status" value="1"/>
</dbReference>
<dbReference type="InterPro" id="IPR011006">
    <property type="entry name" value="CheY-like_superfamily"/>
</dbReference>
<organism evidence="4 5">
    <name type="scientific">Mucilaginibacter ximonensis</name>
    <dbReference type="NCBI Taxonomy" id="538021"/>
    <lineage>
        <taxon>Bacteria</taxon>
        <taxon>Pseudomonadati</taxon>
        <taxon>Bacteroidota</taxon>
        <taxon>Sphingobacteriia</taxon>
        <taxon>Sphingobacteriales</taxon>
        <taxon>Sphingobacteriaceae</taxon>
        <taxon>Mucilaginibacter</taxon>
    </lineage>
</organism>
<dbReference type="PROSITE" id="PS50110">
    <property type="entry name" value="RESPONSE_REGULATORY"/>
    <property type="match status" value="1"/>
</dbReference>
<dbReference type="Gene3D" id="3.40.50.2300">
    <property type="match status" value="1"/>
</dbReference>
<evidence type="ECO:0000313" key="5">
    <source>
        <dbReference type="Proteomes" id="UP001597557"/>
    </source>
</evidence>
<reference evidence="5" key="1">
    <citation type="journal article" date="2019" name="Int. J. Syst. Evol. Microbiol.">
        <title>The Global Catalogue of Microorganisms (GCM) 10K type strain sequencing project: providing services to taxonomists for standard genome sequencing and annotation.</title>
        <authorList>
            <consortium name="The Broad Institute Genomics Platform"/>
            <consortium name="The Broad Institute Genome Sequencing Center for Infectious Disease"/>
            <person name="Wu L."/>
            <person name="Ma J."/>
        </authorList>
    </citation>
    <scope>NUCLEOTIDE SEQUENCE [LARGE SCALE GENOMIC DNA]</scope>
    <source>
        <strain evidence="5">KCTC 22437</strain>
    </source>
</reference>
<evidence type="ECO:0000259" key="2">
    <source>
        <dbReference type="PROSITE" id="PS50110"/>
    </source>
</evidence>
<feature type="domain" description="HTH LytTR-type" evidence="3">
    <location>
        <begin position="146"/>
        <end position="249"/>
    </location>
</feature>
<dbReference type="SMART" id="SM00850">
    <property type="entry name" value="LytTR"/>
    <property type="match status" value="1"/>
</dbReference>
<dbReference type="PROSITE" id="PS50930">
    <property type="entry name" value="HTH_LYTTR"/>
    <property type="match status" value="1"/>
</dbReference>
<dbReference type="SUPFAM" id="SSF52172">
    <property type="entry name" value="CheY-like"/>
    <property type="match status" value="1"/>
</dbReference>
<evidence type="ECO:0000259" key="3">
    <source>
        <dbReference type="PROSITE" id="PS50930"/>
    </source>
</evidence>
<gene>
    <name evidence="4" type="ORF">ACFS5N_17430</name>
</gene>
<dbReference type="RefSeq" id="WP_377188615.1">
    <property type="nucleotide sequence ID" value="NZ_JBHUPD010000004.1"/>
</dbReference>
<dbReference type="InterPro" id="IPR001789">
    <property type="entry name" value="Sig_transdc_resp-reg_receiver"/>
</dbReference>
<dbReference type="InterPro" id="IPR007492">
    <property type="entry name" value="LytTR_DNA-bd_dom"/>
</dbReference>
<feature type="modified residue" description="4-aspartylphosphate" evidence="1">
    <location>
        <position position="56"/>
    </location>
</feature>
<dbReference type="SMART" id="SM00448">
    <property type="entry name" value="REC"/>
    <property type="match status" value="1"/>
</dbReference>
<name>A0ABW5YG45_9SPHI</name>
<keyword evidence="5" id="KW-1185">Reference proteome</keyword>
<dbReference type="Proteomes" id="UP001597557">
    <property type="component" value="Unassembled WGS sequence"/>
</dbReference>
<comment type="caution">
    <text evidence="4">The sequence shown here is derived from an EMBL/GenBank/DDBJ whole genome shotgun (WGS) entry which is preliminary data.</text>
</comment>